<dbReference type="Proteomes" id="UP000191056">
    <property type="component" value="Unassembled WGS sequence"/>
</dbReference>
<dbReference type="EMBL" id="MZGT01000046">
    <property type="protein sequence ID" value="OPJ59801.1"/>
    <property type="molecule type" value="Genomic_DNA"/>
</dbReference>
<dbReference type="SUPFAM" id="SSF55229">
    <property type="entry name" value="Cell division protein MinE topological specificity domain"/>
    <property type="match status" value="1"/>
</dbReference>
<evidence type="ECO:0000313" key="4">
    <source>
        <dbReference type="EMBL" id="OPJ59801.1"/>
    </source>
</evidence>
<dbReference type="STRING" id="225345.CLCHR_32590"/>
<dbReference type="RefSeq" id="WP_079440861.1">
    <property type="nucleotide sequence ID" value="NZ_MZGT01000046.1"/>
</dbReference>
<gene>
    <name evidence="4" type="primary">minE_2</name>
    <name evidence="3" type="synonym">minE</name>
    <name evidence="4" type="ORF">CLCHR_32590</name>
</gene>
<dbReference type="InterPro" id="IPR036707">
    <property type="entry name" value="MinE_sf"/>
</dbReference>
<proteinExistence type="inferred from homology"/>
<keyword evidence="3 4" id="KW-0132">Cell division</keyword>
<dbReference type="HAMAP" id="MF_00262">
    <property type="entry name" value="MinE"/>
    <property type="match status" value="1"/>
</dbReference>
<dbReference type="Pfam" id="PF03776">
    <property type="entry name" value="MinE"/>
    <property type="match status" value="1"/>
</dbReference>
<dbReference type="Gene3D" id="3.30.1070.10">
    <property type="entry name" value="Cell division topological specificity factor MinE"/>
    <property type="match status" value="1"/>
</dbReference>
<name>A0A1V4IIG8_9CLOT</name>
<comment type="function">
    <text evidence="2 3">Prevents the cell division inhibition by proteins MinC and MinD at internal division sites while permitting inhibition at polar sites. This ensures cell division at the proper site by restricting the formation of a division septum at the midpoint of the long axis of the cell.</text>
</comment>
<dbReference type="GO" id="GO:0051301">
    <property type="term" value="P:cell division"/>
    <property type="evidence" value="ECO:0007669"/>
    <property type="project" value="UniProtKB-KW"/>
</dbReference>
<dbReference type="GO" id="GO:0032955">
    <property type="term" value="P:regulation of division septum assembly"/>
    <property type="evidence" value="ECO:0007669"/>
    <property type="project" value="InterPro"/>
</dbReference>
<protein>
    <recommendedName>
        <fullName evidence="3">Cell division topological specificity factor</fullName>
    </recommendedName>
</protein>
<sequence>MKNINNKVSSKDLANKRLKVILIHDRACLDDNFLETIKSEIMNIIAKYVRINNSQVEVKLITNDIEEGKSPVLVANIPINNYN</sequence>
<organism evidence="4 5">
    <name type="scientific">Clostridium chromiireducens</name>
    <dbReference type="NCBI Taxonomy" id="225345"/>
    <lineage>
        <taxon>Bacteria</taxon>
        <taxon>Bacillati</taxon>
        <taxon>Bacillota</taxon>
        <taxon>Clostridia</taxon>
        <taxon>Eubacteriales</taxon>
        <taxon>Clostridiaceae</taxon>
        <taxon>Clostridium</taxon>
    </lineage>
</organism>
<keyword evidence="3" id="KW-0131">Cell cycle</keyword>
<dbReference type="AlphaFoldDB" id="A0A1V4IIG8"/>
<comment type="similarity">
    <text evidence="1 3">Belongs to the MinE family.</text>
</comment>
<dbReference type="InterPro" id="IPR005527">
    <property type="entry name" value="MinE"/>
</dbReference>
<comment type="caution">
    <text evidence="4">The sequence shown here is derived from an EMBL/GenBank/DDBJ whole genome shotgun (WGS) entry which is preliminary data.</text>
</comment>
<reference evidence="4 5" key="1">
    <citation type="submission" date="2017-03" db="EMBL/GenBank/DDBJ databases">
        <title>Genome sequence of Clostridium chromiireducens DSM 23318.</title>
        <authorList>
            <person name="Poehlein A."/>
            <person name="Daniel R."/>
        </authorList>
    </citation>
    <scope>NUCLEOTIDE SEQUENCE [LARGE SCALE GENOMIC DNA]</scope>
    <source>
        <strain evidence="4 5">DSM 23318</strain>
    </source>
</reference>
<evidence type="ECO:0000313" key="5">
    <source>
        <dbReference type="Proteomes" id="UP000191056"/>
    </source>
</evidence>
<evidence type="ECO:0000256" key="1">
    <source>
        <dbReference type="ARBA" id="ARBA00008168"/>
    </source>
</evidence>
<dbReference type="OrthoDB" id="9796578at2"/>
<evidence type="ECO:0000256" key="2">
    <source>
        <dbReference type="ARBA" id="ARBA00025265"/>
    </source>
</evidence>
<accession>A0A1V4IIG8</accession>
<keyword evidence="5" id="KW-1185">Reference proteome</keyword>
<evidence type="ECO:0000256" key="3">
    <source>
        <dbReference type="HAMAP-Rule" id="MF_00262"/>
    </source>
</evidence>
<dbReference type="NCBIfam" id="TIGR01215">
    <property type="entry name" value="minE"/>
    <property type="match status" value="1"/>
</dbReference>